<dbReference type="Proteomes" id="UP001076464">
    <property type="component" value="Unassembled WGS sequence"/>
</dbReference>
<gene>
    <name evidence="1" type="ORF">NYO99_12360</name>
</gene>
<organism evidence="1 2">
    <name type="scientific">Roseateles hydrophilus</name>
    <dbReference type="NCBI Taxonomy" id="2975054"/>
    <lineage>
        <taxon>Bacteria</taxon>
        <taxon>Pseudomonadati</taxon>
        <taxon>Pseudomonadota</taxon>
        <taxon>Betaproteobacteria</taxon>
        <taxon>Burkholderiales</taxon>
        <taxon>Sphaerotilaceae</taxon>
        <taxon>Roseateles</taxon>
    </lineage>
</organism>
<name>A0ACC6CBF7_9BURK</name>
<protein>
    <submittedName>
        <fullName evidence="1">Heme NO-binding domain-containing protein</fullName>
    </submittedName>
</protein>
<accession>A0ACC6CBF7</accession>
<comment type="caution">
    <text evidence="1">The sequence shown here is derived from an EMBL/GenBank/DDBJ whole genome shotgun (WGS) entry which is preliminary data.</text>
</comment>
<reference evidence="1" key="1">
    <citation type="submission" date="2022-08" db="EMBL/GenBank/DDBJ databases">
        <title>Genome sequencing of Pelomonas sp. UHG3.</title>
        <authorList>
            <person name="So Y."/>
        </authorList>
    </citation>
    <scope>NUCLEOTIDE SEQUENCE</scope>
    <source>
        <strain evidence="1">UHG3</strain>
    </source>
</reference>
<evidence type="ECO:0000313" key="2">
    <source>
        <dbReference type="Proteomes" id="UP001076464"/>
    </source>
</evidence>
<evidence type="ECO:0000313" key="1">
    <source>
        <dbReference type="EMBL" id="MCY4745768.1"/>
    </source>
</evidence>
<keyword evidence="2" id="KW-1185">Reference proteome</keyword>
<sequence>MYGLVNRAIEQLVVSLKGPAAWEEICTAADWPDGGFVAMQTYDDAVTYRLVGAVSHTLGLTPEQVLRAFGEYWILYTAEEGYGDMLAMCGNDLIGFLHGMNQMHARIEASLPDIRPPHFAVKELGPTEFELTYASKREGLAPMVEGLISGLAKRFGQRVDIQHTAQRSAQAPRDCFLIKILQ</sequence>
<dbReference type="EMBL" id="JAPPUY010000003">
    <property type="protein sequence ID" value="MCY4745768.1"/>
    <property type="molecule type" value="Genomic_DNA"/>
</dbReference>
<proteinExistence type="predicted"/>